<keyword evidence="8 12" id="KW-0663">Pyridoxal phosphate</keyword>
<evidence type="ECO:0000313" key="16">
    <source>
        <dbReference type="Proteomes" id="UP000588112"/>
    </source>
</evidence>
<keyword evidence="7" id="KW-0093">Biotin biosynthesis</keyword>
<evidence type="ECO:0000313" key="15">
    <source>
        <dbReference type="EMBL" id="MBB5627674.1"/>
    </source>
</evidence>
<proteinExistence type="inferred from homology"/>
<dbReference type="InterPro" id="IPR004839">
    <property type="entry name" value="Aminotransferase_I/II_large"/>
</dbReference>
<reference evidence="15 16" key="1">
    <citation type="submission" date="2020-08" db="EMBL/GenBank/DDBJ databases">
        <title>Sequencing the genomes of 1000 actinobacteria strains.</title>
        <authorList>
            <person name="Klenk H.-P."/>
        </authorList>
    </citation>
    <scope>NUCLEOTIDE SEQUENCE [LARGE SCALE GENOMIC DNA]</scope>
    <source>
        <strain evidence="15 16">DSM 45790</strain>
    </source>
</reference>
<evidence type="ECO:0000256" key="3">
    <source>
        <dbReference type="ARBA" id="ARBA00010008"/>
    </source>
</evidence>
<dbReference type="Gene3D" id="3.40.640.10">
    <property type="entry name" value="Type I PLP-dependent aspartate aminotransferase-like (Major domain)"/>
    <property type="match status" value="1"/>
</dbReference>
<dbReference type="Gene3D" id="3.90.1150.10">
    <property type="entry name" value="Aspartate Aminotransferase, domain 1"/>
    <property type="match status" value="1"/>
</dbReference>
<keyword evidence="15" id="KW-0012">Acyltransferase</keyword>
<dbReference type="InterPro" id="IPR015421">
    <property type="entry name" value="PyrdxlP-dep_Trfase_major"/>
</dbReference>
<evidence type="ECO:0000256" key="4">
    <source>
        <dbReference type="ARBA" id="ARBA00011738"/>
    </source>
</evidence>
<evidence type="ECO:0000256" key="6">
    <source>
        <dbReference type="ARBA" id="ARBA00022679"/>
    </source>
</evidence>
<comment type="caution">
    <text evidence="15">The sequence shown here is derived from an EMBL/GenBank/DDBJ whole genome shotgun (WGS) entry which is preliminary data.</text>
</comment>
<organism evidence="15 16">
    <name type="scientific">Sphaerisporangium krabiense</name>
    <dbReference type="NCBI Taxonomy" id="763782"/>
    <lineage>
        <taxon>Bacteria</taxon>
        <taxon>Bacillati</taxon>
        <taxon>Actinomycetota</taxon>
        <taxon>Actinomycetes</taxon>
        <taxon>Streptosporangiales</taxon>
        <taxon>Streptosporangiaceae</taxon>
        <taxon>Sphaerisporangium</taxon>
    </lineage>
</organism>
<comment type="catalytic activity">
    <reaction evidence="11">
        <text>6-carboxyhexanoyl-[ACP] + L-alanine + H(+) = (8S)-8-amino-7-oxononanoate + holo-[ACP] + CO2</text>
        <dbReference type="Rhea" id="RHEA:42288"/>
        <dbReference type="Rhea" id="RHEA-COMP:9685"/>
        <dbReference type="Rhea" id="RHEA-COMP:9955"/>
        <dbReference type="ChEBI" id="CHEBI:15378"/>
        <dbReference type="ChEBI" id="CHEBI:16526"/>
        <dbReference type="ChEBI" id="CHEBI:57972"/>
        <dbReference type="ChEBI" id="CHEBI:64479"/>
        <dbReference type="ChEBI" id="CHEBI:78846"/>
        <dbReference type="ChEBI" id="CHEBI:149468"/>
        <dbReference type="EC" id="2.3.1.47"/>
    </reaction>
</comment>
<dbReference type="Proteomes" id="UP000588112">
    <property type="component" value="Unassembled WGS sequence"/>
</dbReference>
<evidence type="ECO:0000256" key="12">
    <source>
        <dbReference type="RuleBase" id="RU003693"/>
    </source>
</evidence>
<dbReference type="PROSITE" id="PS00599">
    <property type="entry name" value="AA_TRANSFER_CLASS_2"/>
    <property type="match status" value="1"/>
</dbReference>
<comment type="cofactor">
    <cofactor evidence="1 12">
        <name>pyridoxal 5'-phosphate</name>
        <dbReference type="ChEBI" id="CHEBI:597326"/>
    </cofactor>
</comment>
<evidence type="ECO:0000256" key="1">
    <source>
        <dbReference type="ARBA" id="ARBA00001933"/>
    </source>
</evidence>
<dbReference type="PANTHER" id="PTHR13693:SF100">
    <property type="entry name" value="8-AMINO-7-OXONONANOATE SYNTHASE"/>
    <property type="match status" value="1"/>
</dbReference>
<dbReference type="EMBL" id="JACHBR010000001">
    <property type="protein sequence ID" value="MBB5627674.1"/>
    <property type="molecule type" value="Genomic_DNA"/>
</dbReference>
<dbReference type="PANTHER" id="PTHR13693">
    <property type="entry name" value="CLASS II AMINOTRANSFERASE/8-AMINO-7-OXONONANOATE SYNTHASE"/>
    <property type="match status" value="1"/>
</dbReference>
<evidence type="ECO:0000256" key="5">
    <source>
        <dbReference type="ARBA" id="ARBA00013187"/>
    </source>
</evidence>
<keyword evidence="16" id="KW-1185">Reference proteome</keyword>
<dbReference type="SUPFAM" id="SSF53383">
    <property type="entry name" value="PLP-dependent transferases"/>
    <property type="match status" value="1"/>
</dbReference>
<gene>
    <name evidence="15" type="ORF">BJ981_003373</name>
</gene>
<evidence type="ECO:0000259" key="14">
    <source>
        <dbReference type="Pfam" id="PF00155"/>
    </source>
</evidence>
<comment type="pathway">
    <text evidence="2">Cofactor biosynthesis; biotin biosynthesis.</text>
</comment>
<dbReference type="GO" id="GO:0030170">
    <property type="term" value="F:pyridoxal phosphate binding"/>
    <property type="evidence" value="ECO:0007669"/>
    <property type="project" value="InterPro"/>
</dbReference>
<evidence type="ECO:0000256" key="11">
    <source>
        <dbReference type="ARBA" id="ARBA00047715"/>
    </source>
</evidence>
<evidence type="ECO:0000256" key="7">
    <source>
        <dbReference type="ARBA" id="ARBA00022756"/>
    </source>
</evidence>
<dbReference type="GO" id="GO:0009102">
    <property type="term" value="P:biotin biosynthetic process"/>
    <property type="evidence" value="ECO:0007669"/>
    <property type="project" value="UniProtKB-KW"/>
</dbReference>
<dbReference type="EC" id="2.3.1.47" evidence="5"/>
<evidence type="ECO:0000256" key="8">
    <source>
        <dbReference type="ARBA" id="ARBA00022898"/>
    </source>
</evidence>
<dbReference type="InterPro" id="IPR015424">
    <property type="entry name" value="PyrdxlP-dep_Trfase"/>
</dbReference>
<evidence type="ECO:0000256" key="13">
    <source>
        <dbReference type="SAM" id="MobiDB-lite"/>
    </source>
</evidence>
<dbReference type="Pfam" id="PF00155">
    <property type="entry name" value="Aminotran_1_2"/>
    <property type="match status" value="1"/>
</dbReference>
<dbReference type="InterPro" id="IPR001917">
    <property type="entry name" value="Aminotrans_II_pyridoxalP_BS"/>
</dbReference>
<feature type="region of interest" description="Disordered" evidence="13">
    <location>
        <begin position="1"/>
        <end position="24"/>
    </location>
</feature>
<protein>
    <recommendedName>
        <fullName evidence="5">8-amino-7-oxononanoate synthase</fullName>
        <ecNumber evidence="5">2.3.1.47</ecNumber>
    </recommendedName>
    <alternativeName>
        <fullName evidence="9">7-keto-8-amino-pelargonic acid synthase</fullName>
    </alternativeName>
    <alternativeName>
        <fullName evidence="10">8-amino-7-ketopelargonate synthase</fullName>
    </alternativeName>
</protein>
<feature type="domain" description="Aminotransferase class I/classII large" evidence="14">
    <location>
        <begin position="61"/>
        <end position="395"/>
    </location>
</feature>
<evidence type="ECO:0000256" key="9">
    <source>
        <dbReference type="ARBA" id="ARBA00032610"/>
    </source>
</evidence>
<evidence type="ECO:0000256" key="10">
    <source>
        <dbReference type="ARBA" id="ARBA00033381"/>
    </source>
</evidence>
<dbReference type="InterPro" id="IPR050087">
    <property type="entry name" value="AON_synthase_class-II"/>
</dbReference>
<dbReference type="AlphaFoldDB" id="A0A7W8Z557"/>
<dbReference type="RefSeq" id="WP_239139196.1">
    <property type="nucleotide sequence ID" value="NZ_BOOS01000015.1"/>
</dbReference>
<name>A0A7W8Z557_9ACTN</name>
<keyword evidence="6 15" id="KW-0808">Transferase</keyword>
<dbReference type="GO" id="GO:0008710">
    <property type="term" value="F:8-amino-7-oxononanoate synthase activity"/>
    <property type="evidence" value="ECO:0007669"/>
    <property type="project" value="UniProtKB-EC"/>
</dbReference>
<comment type="similarity">
    <text evidence="3">Belongs to the class-II pyridoxal-phosphate-dependent aminotransferase family. BioF subfamily.</text>
</comment>
<sequence length="410" mass="41592">MEDNVVPAGPVTRPGDVPAGDGTYETMRTDPLERLRTAAAAREAAGLRRALRPRTPAHDGLIDVASNDYLGLSRDPRLIEAAVAAVQEWGAGSTGSRLVTGSTRLHAELEERLAAFAGAPRALVFSSGYLANLAAVATLGAGGLVVSDEGNHASIIDACRLSRARVAVTPHNDPAAVEKALAARQEEHAVVVTDAVFSVDGDLAPIAELYEAAARHGALLIVDEAHSLGVIGDGGRGAVHAAGLAGAPDIVRTVTLSKSLGAQGGAVLGAPEIVDTLVDTGRAFIFDTGLAPASVASALAALDIVSGHPDLPGRARDIAVALARAVRERGLPTLEPAAAVVPVVLGPPDAALAAAAVFAEHGVRAGCFRPPSVPSGRSCLRLTARANLSSDDLAVIGRALTAVAEMKVSV</sequence>
<evidence type="ECO:0000256" key="2">
    <source>
        <dbReference type="ARBA" id="ARBA00004746"/>
    </source>
</evidence>
<comment type="subunit">
    <text evidence="4">Homodimer.</text>
</comment>
<dbReference type="InterPro" id="IPR015422">
    <property type="entry name" value="PyrdxlP-dep_Trfase_small"/>
</dbReference>
<accession>A0A7W8Z557</accession>